<reference evidence="1 2" key="1">
    <citation type="submission" date="2024-05" db="EMBL/GenBank/DDBJ databases">
        <title>Genome sequence of Ponticoccus litoralis KCCM 90028.</title>
        <authorList>
            <person name="Kim J.M."/>
            <person name="Lee J.K."/>
            <person name="Choi B.J."/>
            <person name="Bayburt H."/>
            <person name="Baek J.H."/>
            <person name="Jeon C.O."/>
        </authorList>
    </citation>
    <scope>NUCLEOTIDE SEQUENCE [LARGE SCALE GENOMIC DNA]</scope>
    <source>
        <strain evidence="1 2">KCCM 90028</strain>
    </source>
</reference>
<comment type="caution">
    <text evidence="1">The sequence shown here is derived from an EMBL/GenBank/DDBJ whole genome shotgun (WGS) entry which is preliminary data.</text>
</comment>
<accession>A0AAW9SIA3</accession>
<name>A0AAW9SIA3_9RHOB</name>
<organism evidence="1 2">
    <name type="scientific">Ponticoccus litoralis</name>
    <dbReference type="NCBI Taxonomy" id="422297"/>
    <lineage>
        <taxon>Bacteria</taxon>
        <taxon>Pseudomonadati</taxon>
        <taxon>Pseudomonadota</taxon>
        <taxon>Alphaproteobacteria</taxon>
        <taxon>Rhodobacterales</taxon>
        <taxon>Roseobacteraceae</taxon>
        <taxon>Ponticoccus</taxon>
    </lineage>
</organism>
<evidence type="ECO:0000313" key="2">
    <source>
        <dbReference type="Proteomes" id="UP001428774"/>
    </source>
</evidence>
<evidence type="ECO:0000313" key="1">
    <source>
        <dbReference type="EMBL" id="MEN9062422.1"/>
    </source>
</evidence>
<dbReference type="AlphaFoldDB" id="A0AAW9SIA3"/>
<keyword evidence="2" id="KW-1185">Reference proteome</keyword>
<sequence>MAWTESKDSATVRGTGRLRRTSLCRHFARLPWVGGDIGEVGVISVTWGLSSLGFCTAAPFLWAQNTAAAPSGKMGKRRG</sequence>
<proteinExistence type="predicted"/>
<dbReference type="RefSeq" id="WP_347168085.1">
    <property type="nucleotide sequence ID" value="NZ_JBDNCH010000002.1"/>
</dbReference>
<protein>
    <submittedName>
        <fullName evidence="1">Uncharacterized protein</fullName>
    </submittedName>
</protein>
<dbReference type="Proteomes" id="UP001428774">
    <property type="component" value="Unassembled WGS sequence"/>
</dbReference>
<dbReference type="EMBL" id="JBDNCH010000002">
    <property type="protein sequence ID" value="MEN9062422.1"/>
    <property type="molecule type" value="Genomic_DNA"/>
</dbReference>
<gene>
    <name evidence="1" type="ORF">ABFB10_16935</name>
</gene>